<evidence type="ECO:0000256" key="1">
    <source>
        <dbReference type="SAM" id="Coils"/>
    </source>
</evidence>
<dbReference type="InterPro" id="IPR044824">
    <property type="entry name" value="MAIN-like"/>
</dbReference>
<feature type="region of interest" description="Disordered" evidence="2">
    <location>
        <begin position="765"/>
        <end position="837"/>
    </location>
</feature>
<sequence length="837" mass="93215">MGFGEIFRIERMRVDPVLTQALLSRWDAEASAFAFPWGHMIPSLEDVSQISGLRVYGRAVSGYTYPCYHELAEQLLDLPVERRSSLVPRVALQESLGLYEAGKNAGECEDEYLERLARVSRRELASEPRPQADLDLRRFLVLFLGRLLFAMRGDAVHCRFLPLLEDLGEVGGYAWGAAFLAHQFDGLSVSERQTSTSGFYPFLQVWAYLHLPALGRRDLTRPGLVPIARRWDSHRDTRHLADQLERLQEAIDCYPYMDVVWQLYLGEGDEGQLWLAQACPCFGRSVWLHALNLVSVVEFPVRDRFRRPGRSFRGLHDTTDWHERAREQIENWERKGKAVRSDATTDDAYLQVYALKYGGKVYKSARHQVDVTCEIASLRVLLHSAMQDREAAQRQTAELRSELERVSGVGAGGASSSRSAGGSPSLLEAQLVGAVLRAEEAQRHLKERGEAQATPSERDQLCIRAKAAEAQISLMTRELAMLRVQRPPTDQKEVTRLRAELLAQQTLIVTDIGRSRSRSRSGASVSRATGAFVRQYLAGSSSRRRNEEEERHRQGEGSAHDGRGGGEMLPPPDRQEGSGESGGGYHICGRVMRDSLRWRRPAPASVDVTGGIASLRALLYSAMQDREAAQRQTAELRSELERVRGAGAGGASSAWSARGSPSLLEGRLAGAVLRAEEAQRHLEERERDLQLTTEHAMELQGERDRFQGEAQATWSERDQLRIRAEAAEAQISKMTRELAALRVQTPPANQEETLARSLQQIVTDIGRSRSQSRSRASVSRATGASVGQYLAGSSSRRRNEEEERRRQGEGSAHDGRGGGEMLPPPNRQKGSRESGGG</sequence>
<feature type="compositionally biased region" description="Basic and acidic residues" evidence="2">
    <location>
        <begin position="544"/>
        <end position="564"/>
    </location>
</feature>
<proteinExistence type="predicted"/>
<feature type="region of interest" description="Disordered" evidence="2">
    <location>
        <begin position="536"/>
        <end position="586"/>
    </location>
</feature>
<dbReference type="PANTHER" id="PTHR46033:SF8">
    <property type="entry name" value="PROTEIN MAINTENANCE OF MERISTEMS-LIKE"/>
    <property type="match status" value="1"/>
</dbReference>
<evidence type="ECO:0000313" key="5">
    <source>
        <dbReference type="Proteomes" id="UP000652761"/>
    </source>
</evidence>
<feature type="compositionally biased region" description="Low complexity" evidence="2">
    <location>
        <begin position="768"/>
        <end position="787"/>
    </location>
</feature>
<evidence type="ECO:0000313" key="4">
    <source>
        <dbReference type="EMBL" id="MQL89880.1"/>
    </source>
</evidence>
<dbReference type="InterPro" id="IPR019557">
    <property type="entry name" value="AminoTfrase-like_pln_mobile"/>
</dbReference>
<dbReference type="AlphaFoldDB" id="A0A843V7Z2"/>
<name>A0A843V7Z2_COLES</name>
<dbReference type="Pfam" id="PF10536">
    <property type="entry name" value="PMD"/>
    <property type="match status" value="1"/>
</dbReference>
<accession>A0A843V7Z2</accession>
<evidence type="ECO:0000259" key="3">
    <source>
        <dbReference type="Pfam" id="PF10536"/>
    </source>
</evidence>
<reference evidence="4" key="1">
    <citation type="submission" date="2017-07" db="EMBL/GenBank/DDBJ databases">
        <title>Taro Niue Genome Assembly and Annotation.</title>
        <authorList>
            <person name="Atibalentja N."/>
            <person name="Keating K."/>
            <person name="Fields C.J."/>
        </authorList>
    </citation>
    <scope>NUCLEOTIDE SEQUENCE</scope>
    <source>
        <strain evidence="4">Niue_2</strain>
        <tissue evidence="4">Leaf</tissue>
    </source>
</reference>
<feature type="domain" description="Aminotransferase-like plant mobile" evidence="3">
    <location>
        <begin position="2"/>
        <end position="275"/>
    </location>
</feature>
<dbReference type="OrthoDB" id="1299580at2759"/>
<keyword evidence="5" id="KW-1185">Reference proteome</keyword>
<comment type="caution">
    <text evidence="4">The sequence shown here is derived from an EMBL/GenBank/DDBJ whole genome shotgun (WGS) entry which is preliminary data.</text>
</comment>
<feature type="compositionally biased region" description="Basic and acidic residues" evidence="2">
    <location>
        <begin position="797"/>
        <end position="817"/>
    </location>
</feature>
<organism evidence="4 5">
    <name type="scientific">Colocasia esculenta</name>
    <name type="common">Wild taro</name>
    <name type="synonym">Arum esculentum</name>
    <dbReference type="NCBI Taxonomy" id="4460"/>
    <lineage>
        <taxon>Eukaryota</taxon>
        <taxon>Viridiplantae</taxon>
        <taxon>Streptophyta</taxon>
        <taxon>Embryophyta</taxon>
        <taxon>Tracheophyta</taxon>
        <taxon>Spermatophyta</taxon>
        <taxon>Magnoliopsida</taxon>
        <taxon>Liliopsida</taxon>
        <taxon>Araceae</taxon>
        <taxon>Aroideae</taxon>
        <taxon>Colocasieae</taxon>
        <taxon>Colocasia</taxon>
    </lineage>
</organism>
<feature type="coiled-coil region" evidence="1">
    <location>
        <begin position="375"/>
        <end position="402"/>
    </location>
</feature>
<evidence type="ECO:0000256" key="2">
    <source>
        <dbReference type="SAM" id="MobiDB-lite"/>
    </source>
</evidence>
<dbReference type="EMBL" id="NMUH01001186">
    <property type="protein sequence ID" value="MQL89880.1"/>
    <property type="molecule type" value="Genomic_DNA"/>
</dbReference>
<feature type="coiled-coil region" evidence="1">
    <location>
        <begin position="626"/>
        <end position="744"/>
    </location>
</feature>
<dbReference type="GO" id="GO:0010073">
    <property type="term" value="P:meristem maintenance"/>
    <property type="evidence" value="ECO:0007669"/>
    <property type="project" value="InterPro"/>
</dbReference>
<gene>
    <name evidence="4" type="ORF">Taro_022461</name>
</gene>
<dbReference type="Proteomes" id="UP000652761">
    <property type="component" value="Unassembled WGS sequence"/>
</dbReference>
<protein>
    <recommendedName>
        <fullName evidence="3">Aminotransferase-like plant mobile domain-containing protein</fullName>
    </recommendedName>
</protein>
<dbReference type="PANTHER" id="PTHR46033">
    <property type="entry name" value="PROTEIN MAIN-LIKE 2"/>
    <property type="match status" value="1"/>
</dbReference>
<keyword evidence="1" id="KW-0175">Coiled coil</keyword>